<keyword evidence="1" id="KW-0732">Signal</keyword>
<proteinExistence type="predicted"/>
<sequence>MTRPKLPIIAIALALGLAALGPLASPAEAGGRVSWTYAPSGREAGGALATGLRLYSIYNDVRDGSIRQTGRDNVAGLVQRGRGNLGLVEQRGTGHSGTLEQDGNRNAYGLFQFGRGTDDHIVQRGNGGSGATFSYGW</sequence>
<evidence type="ECO:0000313" key="2">
    <source>
        <dbReference type="EMBL" id="MBB3937811.1"/>
    </source>
</evidence>
<organism evidence="2 3">
    <name type="scientific">Aureimonas phyllosphaerae</name>
    <dbReference type="NCBI Taxonomy" id="1166078"/>
    <lineage>
        <taxon>Bacteria</taxon>
        <taxon>Pseudomonadati</taxon>
        <taxon>Pseudomonadota</taxon>
        <taxon>Alphaproteobacteria</taxon>
        <taxon>Hyphomicrobiales</taxon>
        <taxon>Aurantimonadaceae</taxon>
        <taxon>Aureimonas</taxon>
    </lineage>
</organism>
<comment type="caution">
    <text evidence="2">The sequence shown here is derived from an EMBL/GenBank/DDBJ whole genome shotgun (WGS) entry which is preliminary data.</text>
</comment>
<dbReference type="EMBL" id="JACIDO010000012">
    <property type="protein sequence ID" value="MBB3937811.1"/>
    <property type="molecule type" value="Genomic_DNA"/>
</dbReference>
<dbReference type="OrthoDB" id="7907227at2"/>
<keyword evidence="3" id="KW-1185">Reference proteome</keyword>
<name>A0A7W6C1M4_9HYPH</name>
<gene>
    <name evidence="2" type="ORF">GGR05_003980</name>
</gene>
<reference evidence="2 3" key="1">
    <citation type="submission" date="2020-08" db="EMBL/GenBank/DDBJ databases">
        <title>Genomic Encyclopedia of Type Strains, Phase IV (KMG-IV): sequencing the most valuable type-strain genomes for metagenomic binning, comparative biology and taxonomic classification.</title>
        <authorList>
            <person name="Goeker M."/>
        </authorList>
    </citation>
    <scope>NUCLEOTIDE SEQUENCE [LARGE SCALE GENOMIC DNA]</scope>
    <source>
        <strain evidence="2 3">DSM 25024</strain>
    </source>
</reference>
<dbReference type="RefSeq" id="WP_090965583.1">
    <property type="nucleotide sequence ID" value="NZ_FOOA01000019.1"/>
</dbReference>
<evidence type="ECO:0000313" key="3">
    <source>
        <dbReference type="Proteomes" id="UP000531216"/>
    </source>
</evidence>
<feature type="chain" id="PRO_5031573645" evidence="1">
    <location>
        <begin position="30"/>
        <end position="137"/>
    </location>
</feature>
<accession>A0A7W6C1M4</accession>
<protein>
    <submittedName>
        <fullName evidence="2">Major curlin subunit</fullName>
    </submittedName>
</protein>
<dbReference type="AlphaFoldDB" id="A0A7W6C1M4"/>
<feature type="signal peptide" evidence="1">
    <location>
        <begin position="1"/>
        <end position="29"/>
    </location>
</feature>
<evidence type="ECO:0000256" key="1">
    <source>
        <dbReference type="SAM" id="SignalP"/>
    </source>
</evidence>
<dbReference type="Proteomes" id="UP000531216">
    <property type="component" value="Unassembled WGS sequence"/>
</dbReference>